<dbReference type="SMART" id="SM01065">
    <property type="entry name" value="CBM_2"/>
    <property type="match status" value="1"/>
</dbReference>
<accession>A0A2Y9JMB6</accession>
<comment type="subunit">
    <text evidence="5">Interacts with the ATG8 family proteins GABARAP and GABARAPL1. Interacts with several glycogen-associated proteins, such as GYS2 (liver glycogen synthase), GDE (glycogen debranching enzyme), GBE1 (glycogen branching enzyme 1) and EPM2A (Laforin).</text>
</comment>
<comment type="subcellular location">
    <subcellularLocation>
        <location evidence="2">Cell membrane</location>
        <location evidence="2">Sarcolemma</location>
        <location evidence="2">T-tubule</location>
    </subcellularLocation>
    <subcellularLocation>
        <location evidence="1">Endoplasmic reticulum membrane</location>
        <topology evidence="1">Single-pass type III membrane protein</topology>
    </subcellularLocation>
    <subcellularLocation>
        <location evidence="4">Preautophagosomal structure membrane</location>
        <topology evidence="4">Single-pass type III membrane protein</topology>
    </subcellularLocation>
</comment>
<keyword evidence="11" id="KW-1185">Reference proteome</keyword>
<name>A0A2Y9JMB6_ENHLU</name>
<dbReference type="PANTHER" id="PTHR15048:SF0">
    <property type="entry name" value="STARCH-BINDING DOMAIN-CONTAINING PROTEIN 1"/>
    <property type="match status" value="1"/>
</dbReference>
<dbReference type="GO" id="GO:0005789">
    <property type="term" value="C:endoplasmic reticulum membrane"/>
    <property type="evidence" value="ECO:0007669"/>
    <property type="project" value="UniProtKB-SubCell"/>
</dbReference>
<dbReference type="AlphaFoldDB" id="A0A2Y9JMB6"/>
<dbReference type="Gene3D" id="2.60.40.10">
    <property type="entry name" value="Immunoglobulins"/>
    <property type="match status" value="1"/>
</dbReference>
<reference evidence="12" key="1">
    <citation type="submission" date="2025-08" db="UniProtKB">
        <authorList>
            <consortium name="RefSeq"/>
        </authorList>
    </citation>
    <scope>IDENTIFICATION</scope>
    <source>
        <tissue evidence="12">Blood</tissue>
    </source>
</reference>
<feature type="region of interest" description="Disordered" evidence="9">
    <location>
        <begin position="32"/>
        <end position="59"/>
    </location>
</feature>
<evidence type="ECO:0000313" key="12">
    <source>
        <dbReference type="RefSeq" id="XP_022362097.1"/>
    </source>
</evidence>
<dbReference type="RefSeq" id="XP_022362097.1">
    <property type="nucleotide sequence ID" value="XM_022506389.1"/>
</dbReference>
<sequence length="344" mass="36965">MGAVWSALLVGGGLAGAIFVWLLRDADKEQTDAPLGGAAGPGADPGGAGGLSPGPSGRELVAKPEHLQESNGCLVSETKGHGNLQEAVWRQQSPGKDSDCDHSREHVPSGRFPDPESLAASETGNSRGYSKVSRNESPESPGGGWRFQKGKETLAKVASCLAEKLYSSNLVIDRAKEVSLTQLSNQDRADNEDWEMVSRHSSWGDVSMSGSLEAPGLSPNQGMDCGQIGGQEVDMRRQKAGAASSGSQRIRIHFQVHYVPSAGSQLVAITGDHESLGRWKSYITLQHSKDGFWFRSVPLPADTVVAWKFVVVDNGEITRWEECSNRSLDTGCEDKVVQKWWGIP</sequence>
<dbReference type="OrthoDB" id="6123450at2759"/>
<evidence type="ECO:0000256" key="7">
    <source>
        <dbReference type="ARBA" id="ARBA00075794"/>
    </source>
</evidence>
<evidence type="ECO:0000256" key="2">
    <source>
        <dbReference type="ARBA" id="ARBA00024012"/>
    </source>
</evidence>
<dbReference type="PANTHER" id="PTHR15048">
    <property type="entry name" value="STARCH-BINDING DOMAIN-CONTAINING PROTEIN 1"/>
    <property type="match status" value="1"/>
</dbReference>
<dbReference type="GeneID" id="111149371"/>
<feature type="compositionally biased region" description="Gly residues" evidence="9">
    <location>
        <begin position="37"/>
        <end position="52"/>
    </location>
</feature>
<dbReference type="InterPro" id="IPR013784">
    <property type="entry name" value="Carb-bd-like_fold"/>
</dbReference>
<dbReference type="InterPro" id="IPR013783">
    <property type="entry name" value="Ig-like_fold"/>
</dbReference>
<dbReference type="GO" id="GO:2001070">
    <property type="term" value="F:starch binding"/>
    <property type="evidence" value="ECO:0007669"/>
    <property type="project" value="InterPro"/>
</dbReference>
<protein>
    <recommendedName>
        <fullName evidence="6">Starch-binding domain-containing protein 1</fullName>
    </recommendedName>
    <alternativeName>
        <fullName evidence="7">Genethonin-1</fullName>
    </alternativeName>
    <alternativeName>
        <fullName evidence="8">Glycophagy cargo receptor stbd1</fullName>
    </alternativeName>
</protein>
<gene>
    <name evidence="12" type="primary">LOC111149371</name>
</gene>
<evidence type="ECO:0000256" key="5">
    <source>
        <dbReference type="ARBA" id="ARBA00062412"/>
    </source>
</evidence>
<evidence type="ECO:0000256" key="1">
    <source>
        <dbReference type="ARBA" id="ARBA00004643"/>
    </source>
</evidence>
<feature type="domain" description="CBM20" evidence="10">
    <location>
        <begin position="244"/>
        <end position="343"/>
    </location>
</feature>
<proteinExistence type="predicted"/>
<organism evidence="11 12">
    <name type="scientific">Enhydra lutris kenyoni</name>
    <name type="common">northern sea otter</name>
    <dbReference type="NCBI Taxonomy" id="391180"/>
    <lineage>
        <taxon>Eukaryota</taxon>
        <taxon>Metazoa</taxon>
        <taxon>Chordata</taxon>
        <taxon>Craniata</taxon>
        <taxon>Vertebrata</taxon>
        <taxon>Euteleostomi</taxon>
        <taxon>Mammalia</taxon>
        <taxon>Eutheria</taxon>
        <taxon>Laurasiatheria</taxon>
        <taxon>Carnivora</taxon>
        <taxon>Caniformia</taxon>
        <taxon>Musteloidea</taxon>
        <taxon>Mustelidae</taxon>
        <taxon>Lutrinae</taxon>
        <taxon>Enhydra</taxon>
    </lineage>
</organism>
<dbReference type="Proteomes" id="UP000248482">
    <property type="component" value="Unplaced"/>
</dbReference>
<evidence type="ECO:0000256" key="9">
    <source>
        <dbReference type="SAM" id="MobiDB-lite"/>
    </source>
</evidence>
<evidence type="ECO:0000313" key="11">
    <source>
        <dbReference type="Proteomes" id="UP000248482"/>
    </source>
</evidence>
<evidence type="ECO:0000256" key="3">
    <source>
        <dbReference type="ARBA" id="ARBA00053886"/>
    </source>
</evidence>
<evidence type="ECO:0000256" key="4">
    <source>
        <dbReference type="ARBA" id="ARBA00060405"/>
    </source>
</evidence>
<dbReference type="PROSITE" id="PS51166">
    <property type="entry name" value="CBM20"/>
    <property type="match status" value="1"/>
</dbReference>
<dbReference type="GO" id="GO:0061723">
    <property type="term" value="P:glycophagy"/>
    <property type="evidence" value="ECO:0007669"/>
    <property type="project" value="UniProtKB-ARBA"/>
</dbReference>
<evidence type="ECO:0000256" key="6">
    <source>
        <dbReference type="ARBA" id="ARBA00073038"/>
    </source>
</evidence>
<feature type="compositionally biased region" description="Basic and acidic residues" evidence="9">
    <location>
        <begin position="96"/>
        <end position="108"/>
    </location>
</feature>
<dbReference type="GO" id="GO:0030315">
    <property type="term" value="C:T-tubule"/>
    <property type="evidence" value="ECO:0007669"/>
    <property type="project" value="UniProtKB-SubCell"/>
</dbReference>
<dbReference type="Pfam" id="PF00686">
    <property type="entry name" value="CBM_20"/>
    <property type="match status" value="1"/>
</dbReference>
<dbReference type="GO" id="GO:0034045">
    <property type="term" value="C:phagophore assembly site membrane"/>
    <property type="evidence" value="ECO:0007669"/>
    <property type="project" value="UniProtKB-SubCell"/>
</dbReference>
<dbReference type="SUPFAM" id="SSF49452">
    <property type="entry name" value="Starch-binding domain-like"/>
    <property type="match status" value="1"/>
</dbReference>
<evidence type="ECO:0000256" key="8">
    <source>
        <dbReference type="ARBA" id="ARBA00076001"/>
    </source>
</evidence>
<comment type="function">
    <text evidence="3">Acts as a cargo receptor for glycogen. Delivers its cargo to an autophagic pathway called glycophagy, resulting in the transport of glycogen to lysosomes.</text>
</comment>
<dbReference type="KEGG" id="elk:111149371"/>
<evidence type="ECO:0000259" key="10">
    <source>
        <dbReference type="PROSITE" id="PS51166"/>
    </source>
</evidence>
<dbReference type="InterPro" id="IPR002044">
    <property type="entry name" value="CBM20"/>
</dbReference>
<dbReference type="STRING" id="391180.A0A2Y9JMB6"/>
<dbReference type="FunFam" id="2.60.40.10:FF:000552">
    <property type="entry name" value="Related to glucoamylase"/>
    <property type="match status" value="1"/>
</dbReference>
<feature type="region of interest" description="Disordered" evidence="9">
    <location>
        <begin position="90"/>
        <end position="147"/>
    </location>
</feature>